<keyword evidence="2" id="KW-0472">Membrane</keyword>
<protein>
    <submittedName>
        <fullName evidence="3">Uncharacterized protein</fullName>
    </submittedName>
</protein>
<feature type="transmembrane region" description="Helical" evidence="2">
    <location>
        <begin position="351"/>
        <end position="370"/>
    </location>
</feature>
<dbReference type="AlphaFoldDB" id="A0A7X0HDI2"/>
<feature type="transmembrane region" description="Helical" evidence="2">
    <location>
        <begin position="310"/>
        <end position="339"/>
    </location>
</feature>
<name>A0A7X0HDI2_9ACTN</name>
<keyword evidence="2" id="KW-1133">Transmembrane helix</keyword>
<comment type="caution">
    <text evidence="3">The sequence shown here is derived from an EMBL/GenBank/DDBJ whole genome shotgun (WGS) entry which is preliminary data.</text>
</comment>
<sequence>MGIESDQLVFDYLSRVGDLAQQRQLNSGDRMRLVSMLRGEIDRQRAKAVGGPDSAAAVQRILGRLGTPDEIVEAVGGGGVEAVLASRTSRRVLPGQRRTSRTRGGGGSDAESRGGRGAGREAGRATERESGRERPVGFEKEPVGSYEGPGGRWGGNGPVGNGPGGNGPGGGGGPGEDEPGGGIGPGIPFVPGPHLAGMDELGPHEAEGADADWWRTDPAPFGGPGTSVPGFTGGVEIPDILKPPPEDEEEDEDEEGEGGDDDGDGGAVEDTGRRRLVPGRFRRRTPVVEVVATDEVVVSGRGPLIPPGSFFLLVAALLLVVGAVMGNLLVLGGGWFLAYLSRKLTRTEAKWAVLGLPGLVAVGGAVWLWGRTEGRWGTPLSLQTEGALGDALTGLWPVLLRTAAVATALYLVWRARRLGR</sequence>
<evidence type="ECO:0000313" key="4">
    <source>
        <dbReference type="Proteomes" id="UP000540423"/>
    </source>
</evidence>
<feature type="region of interest" description="Disordered" evidence="1">
    <location>
        <begin position="211"/>
        <end position="275"/>
    </location>
</feature>
<evidence type="ECO:0000313" key="3">
    <source>
        <dbReference type="EMBL" id="MBB6435617.1"/>
    </source>
</evidence>
<organism evidence="3 4">
    <name type="scientific">Streptomyces candidus</name>
    <dbReference type="NCBI Taxonomy" id="67283"/>
    <lineage>
        <taxon>Bacteria</taxon>
        <taxon>Bacillati</taxon>
        <taxon>Actinomycetota</taxon>
        <taxon>Actinomycetes</taxon>
        <taxon>Kitasatosporales</taxon>
        <taxon>Streptomycetaceae</taxon>
        <taxon>Streptomyces</taxon>
    </lineage>
</organism>
<dbReference type="Proteomes" id="UP000540423">
    <property type="component" value="Unassembled WGS sequence"/>
</dbReference>
<evidence type="ECO:0000256" key="2">
    <source>
        <dbReference type="SAM" id="Phobius"/>
    </source>
</evidence>
<feature type="region of interest" description="Disordered" evidence="1">
    <location>
        <begin position="86"/>
        <end position="195"/>
    </location>
</feature>
<proteinExistence type="predicted"/>
<gene>
    <name evidence="3" type="ORF">HNQ79_002074</name>
</gene>
<keyword evidence="2" id="KW-0812">Transmembrane</keyword>
<dbReference type="EMBL" id="JACHEM010000004">
    <property type="protein sequence ID" value="MBB6435617.1"/>
    <property type="molecule type" value="Genomic_DNA"/>
</dbReference>
<evidence type="ECO:0000256" key="1">
    <source>
        <dbReference type="SAM" id="MobiDB-lite"/>
    </source>
</evidence>
<feature type="transmembrane region" description="Helical" evidence="2">
    <location>
        <begin position="394"/>
        <end position="413"/>
    </location>
</feature>
<feature type="compositionally biased region" description="Acidic residues" evidence="1">
    <location>
        <begin position="246"/>
        <end position="264"/>
    </location>
</feature>
<reference evidence="3 4" key="1">
    <citation type="submission" date="2020-08" db="EMBL/GenBank/DDBJ databases">
        <title>Genomic Encyclopedia of Type Strains, Phase IV (KMG-IV): sequencing the most valuable type-strain genomes for metagenomic binning, comparative biology and taxonomic classification.</title>
        <authorList>
            <person name="Goeker M."/>
        </authorList>
    </citation>
    <scope>NUCLEOTIDE SEQUENCE [LARGE SCALE GENOMIC DNA]</scope>
    <source>
        <strain evidence="3 4">DSM 40141</strain>
    </source>
</reference>
<accession>A0A7X0HDI2</accession>
<feature type="compositionally biased region" description="Gly residues" evidence="1">
    <location>
        <begin position="147"/>
        <end position="185"/>
    </location>
</feature>
<keyword evidence="4" id="KW-1185">Reference proteome</keyword>
<feature type="compositionally biased region" description="Basic and acidic residues" evidence="1">
    <location>
        <begin position="110"/>
        <end position="142"/>
    </location>
</feature>
<dbReference type="RefSeq" id="WP_185029293.1">
    <property type="nucleotide sequence ID" value="NZ_BNBN01000007.1"/>
</dbReference>